<evidence type="ECO:0000313" key="1">
    <source>
        <dbReference type="EMBL" id="MBI5129071.1"/>
    </source>
</evidence>
<sequence length="242" mass="27283">MNRLAARIEDAQDRFASLLSSYLAHHPTTRAQYIRYLSFQYHLTKDVQRYFLAIAAHPDLARRRRLRSFLVDFANEEELHFLVAANDLHQLGVAPLAPPLDVELWHAYFRDVVTERPFVRLGAATILENISGGRAKPLVHKALRGDFLTRSNTKFLVLHQHEALPHGDQILEAIAQAALDERQIADLLEGAGKGAVLYLRMAEWAVRPDALAGICDGAPSELSARDRERIETFEMSELESAP</sequence>
<dbReference type="Gene3D" id="1.20.910.10">
    <property type="entry name" value="Heme oxygenase-like"/>
    <property type="match status" value="1"/>
</dbReference>
<dbReference type="Proteomes" id="UP000782519">
    <property type="component" value="Unassembled WGS sequence"/>
</dbReference>
<gene>
    <name evidence="1" type="ORF">HZA66_06490</name>
</gene>
<organism evidence="1 2">
    <name type="scientific">Rhodopseudomonas palustris</name>
    <dbReference type="NCBI Taxonomy" id="1076"/>
    <lineage>
        <taxon>Bacteria</taxon>
        <taxon>Pseudomonadati</taxon>
        <taxon>Pseudomonadota</taxon>
        <taxon>Alphaproteobacteria</taxon>
        <taxon>Hyphomicrobiales</taxon>
        <taxon>Nitrobacteraceae</taxon>
        <taxon>Rhodopseudomonas</taxon>
    </lineage>
</organism>
<evidence type="ECO:0000313" key="2">
    <source>
        <dbReference type="Proteomes" id="UP000782519"/>
    </source>
</evidence>
<dbReference type="EMBL" id="JACRJB010000016">
    <property type="protein sequence ID" value="MBI5129071.1"/>
    <property type="molecule type" value="Genomic_DNA"/>
</dbReference>
<dbReference type="AlphaFoldDB" id="A0A933RUW5"/>
<dbReference type="SUPFAM" id="SSF48613">
    <property type="entry name" value="Heme oxygenase-like"/>
    <property type="match status" value="1"/>
</dbReference>
<protein>
    <submittedName>
        <fullName evidence="1">Iron-containing redox enzyme family protein</fullName>
    </submittedName>
</protein>
<dbReference type="InterPro" id="IPR016084">
    <property type="entry name" value="Haem_Oase-like_multi-hlx"/>
</dbReference>
<accession>A0A933RUW5</accession>
<comment type="caution">
    <text evidence="1">The sequence shown here is derived from an EMBL/GenBank/DDBJ whole genome shotgun (WGS) entry which is preliminary data.</text>
</comment>
<proteinExistence type="predicted"/>
<reference evidence="1" key="1">
    <citation type="submission" date="2020-07" db="EMBL/GenBank/DDBJ databases">
        <title>Huge and variable diversity of episymbiotic CPR bacteria and DPANN archaea in groundwater ecosystems.</title>
        <authorList>
            <person name="He C.Y."/>
            <person name="Keren R."/>
            <person name="Whittaker M."/>
            <person name="Farag I.F."/>
            <person name="Doudna J."/>
            <person name="Cate J.H.D."/>
            <person name="Banfield J.F."/>
        </authorList>
    </citation>
    <scope>NUCLEOTIDE SEQUENCE</scope>
    <source>
        <strain evidence="1">NC_groundwater_1818_Pr3_B-0.1um_66_35</strain>
    </source>
</reference>
<name>A0A933RUW5_RHOPL</name>